<dbReference type="Pfam" id="PF17937">
    <property type="entry name" value="TetR_C_28"/>
    <property type="match status" value="1"/>
</dbReference>
<dbReference type="PANTHER" id="PTHR30055:SF148">
    <property type="entry name" value="TETR-FAMILY TRANSCRIPTIONAL REGULATOR"/>
    <property type="match status" value="1"/>
</dbReference>
<sequence>MLDAAIAVVTEQGAARLTLDAVARAAQVSKGGVMYHFPTKESLLQALVTRAIEHTQQNWEQAQQRLPDQPGRGLRAYVQASTAERPDQDPFSSALLAVVPGDPQLLEPVRTYFKERMPALSEGLPFERTALVYLATEGLWLLELIGASPYSRSQRSKVQALLKRLAAEGGSLP</sequence>
<dbReference type="Gene3D" id="1.10.357.10">
    <property type="entry name" value="Tetracycline Repressor, domain 2"/>
    <property type="match status" value="1"/>
</dbReference>
<comment type="caution">
    <text evidence="4">The sequence shown here is derived from an EMBL/GenBank/DDBJ whole genome shotgun (WGS) entry which is preliminary data.</text>
</comment>
<evidence type="ECO:0000313" key="5">
    <source>
        <dbReference type="Proteomes" id="UP000282106"/>
    </source>
</evidence>
<organism evidence="4 5">
    <name type="scientific">Stagnimonas aquatica</name>
    <dbReference type="NCBI Taxonomy" id="2689987"/>
    <lineage>
        <taxon>Bacteria</taxon>
        <taxon>Pseudomonadati</taxon>
        <taxon>Pseudomonadota</taxon>
        <taxon>Gammaproteobacteria</taxon>
        <taxon>Nevskiales</taxon>
        <taxon>Nevskiaceae</taxon>
        <taxon>Stagnimonas</taxon>
    </lineage>
</organism>
<dbReference type="InParanoid" id="A0A3N0V1X9"/>
<reference evidence="4 5" key="1">
    <citation type="submission" date="2018-10" db="EMBL/GenBank/DDBJ databases">
        <authorList>
            <person name="Chen W.-M."/>
        </authorList>
    </citation>
    <scope>NUCLEOTIDE SEQUENCE [LARGE SCALE GENOMIC DNA]</scope>
    <source>
        <strain evidence="4 5">THS-13</strain>
    </source>
</reference>
<evidence type="ECO:0000256" key="2">
    <source>
        <dbReference type="PROSITE-ProRule" id="PRU00335"/>
    </source>
</evidence>
<dbReference type="InterPro" id="IPR050109">
    <property type="entry name" value="HTH-type_TetR-like_transc_reg"/>
</dbReference>
<dbReference type="Pfam" id="PF00440">
    <property type="entry name" value="TetR_N"/>
    <property type="match status" value="1"/>
</dbReference>
<gene>
    <name evidence="4" type="ORF">ED208_15215</name>
</gene>
<dbReference type="PRINTS" id="PR00455">
    <property type="entry name" value="HTHTETR"/>
</dbReference>
<dbReference type="GO" id="GO:0003700">
    <property type="term" value="F:DNA-binding transcription factor activity"/>
    <property type="evidence" value="ECO:0007669"/>
    <property type="project" value="TreeGrafter"/>
</dbReference>
<name>A0A3N0V1X9_9GAMM</name>
<dbReference type="PROSITE" id="PS50977">
    <property type="entry name" value="HTH_TETR_2"/>
    <property type="match status" value="1"/>
</dbReference>
<dbReference type="AlphaFoldDB" id="A0A3N0V1X9"/>
<dbReference type="GO" id="GO:0000976">
    <property type="term" value="F:transcription cis-regulatory region binding"/>
    <property type="evidence" value="ECO:0007669"/>
    <property type="project" value="TreeGrafter"/>
</dbReference>
<dbReference type="Proteomes" id="UP000282106">
    <property type="component" value="Unassembled WGS sequence"/>
</dbReference>
<evidence type="ECO:0000313" key="4">
    <source>
        <dbReference type="EMBL" id="ROH86780.1"/>
    </source>
</evidence>
<dbReference type="InterPro" id="IPR009057">
    <property type="entry name" value="Homeodomain-like_sf"/>
</dbReference>
<dbReference type="InterPro" id="IPR036271">
    <property type="entry name" value="Tet_transcr_reg_TetR-rel_C_sf"/>
</dbReference>
<accession>A0A3N0V1X9</accession>
<keyword evidence="5" id="KW-1185">Reference proteome</keyword>
<dbReference type="EMBL" id="RJVO01000008">
    <property type="protein sequence ID" value="ROH86780.1"/>
    <property type="molecule type" value="Genomic_DNA"/>
</dbReference>
<feature type="domain" description="HTH tetR-type" evidence="3">
    <location>
        <begin position="1"/>
        <end position="55"/>
    </location>
</feature>
<keyword evidence="1 2" id="KW-0238">DNA-binding</keyword>
<dbReference type="SUPFAM" id="SSF48498">
    <property type="entry name" value="Tetracyclin repressor-like, C-terminal domain"/>
    <property type="match status" value="1"/>
</dbReference>
<protein>
    <submittedName>
        <fullName evidence="4">TetR/AcrR family transcriptional regulator</fullName>
    </submittedName>
</protein>
<feature type="DNA-binding region" description="H-T-H motif" evidence="2">
    <location>
        <begin position="18"/>
        <end position="37"/>
    </location>
</feature>
<dbReference type="InterPro" id="IPR041479">
    <property type="entry name" value="TetR_CgmR_C"/>
</dbReference>
<dbReference type="PANTHER" id="PTHR30055">
    <property type="entry name" value="HTH-TYPE TRANSCRIPTIONAL REGULATOR RUTR"/>
    <property type="match status" value="1"/>
</dbReference>
<dbReference type="InterPro" id="IPR001647">
    <property type="entry name" value="HTH_TetR"/>
</dbReference>
<dbReference type="SUPFAM" id="SSF46689">
    <property type="entry name" value="Homeodomain-like"/>
    <property type="match status" value="1"/>
</dbReference>
<evidence type="ECO:0000256" key="1">
    <source>
        <dbReference type="ARBA" id="ARBA00023125"/>
    </source>
</evidence>
<evidence type="ECO:0000259" key="3">
    <source>
        <dbReference type="PROSITE" id="PS50977"/>
    </source>
</evidence>
<proteinExistence type="predicted"/>